<evidence type="ECO:0000259" key="1">
    <source>
        <dbReference type="PROSITE" id="PS50113"/>
    </source>
</evidence>
<dbReference type="InterPro" id="IPR001610">
    <property type="entry name" value="PAC"/>
</dbReference>
<dbReference type="Pfam" id="PF13426">
    <property type="entry name" value="PAS_9"/>
    <property type="match status" value="1"/>
</dbReference>
<dbReference type="Proteomes" id="UP000276128">
    <property type="component" value="Unassembled WGS sequence"/>
</dbReference>
<gene>
    <name evidence="2" type="ORF">EJQ19_04345</name>
</gene>
<dbReference type="NCBIfam" id="TIGR00229">
    <property type="entry name" value="sensory_box"/>
    <property type="match status" value="1"/>
</dbReference>
<dbReference type="CDD" id="cd00130">
    <property type="entry name" value="PAS"/>
    <property type="match status" value="1"/>
</dbReference>
<keyword evidence="3" id="KW-1185">Reference proteome</keyword>
<comment type="caution">
    <text evidence="2">The sequence shown here is derived from an EMBL/GenBank/DDBJ whole genome shotgun (WGS) entry which is preliminary data.</text>
</comment>
<dbReference type="InterPro" id="IPR000014">
    <property type="entry name" value="PAS"/>
</dbReference>
<dbReference type="SUPFAM" id="SSF55785">
    <property type="entry name" value="PYP-like sensor domain (PAS domain)"/>
    <property type="match status" value="1"/>
</dbReference>
<dbReference type="SMART" id="SM00086">
    <property type="entry name" value="PAC"/>
    <property type="match status" value="1"/>
</dbReference>
<evidence type="ECO:0000313" key="3">
    <source>
        <dbReference type="Proteomes" id="UP000276128"/>
    </source>
</evidence>
<dbReference type="PROSITE" id="PS50113">
    <property type="entry name" value="PAC"/>
    <property type="match status" value="1"/>
</dbReference>
<organism evidence="2 3">
    <name type="scientific">Paenibacillus whitsoniae</name>
    <dbReference type="NCBI Taxonomy" id="2496558"/>
    <lineage>
        <taxon>Bacteria</taxon>
        <taxon>Bacillati</taxon>
        <taxon>Bacillota</taxon>
        <taxon>Bacilli</taxon>
        <taxon>Bacillales</taxon>
        <taxon>Paenibacillaceae</taxon>
        <taxon>Paenibacillus</taxon>
    </lineage>
</organism>
<proteinExistence type="predicted"/>
<reference evidence="2 3" key="1">
    <citation type="submission" date="2018-12" db="EMBL/GenBank/DDBJ databases">
        <title>Bacillus ochoae sp. nov., Paenibacillus whitsoniae sp. nov., Paenibacillus spiritus sp. nov. Isolated from the Mars Exploration Rover during spacecraft assembly.</title>
        <authorList>
            <person name="Seuylemezian A."/>
            <person name="Vaishampayan P."/>
        </authorList>
    </citation>
    <scope>NUCLEOTIDE SEQUENCE [LARGE SCALE GENOMIC DNA]</scope>
    <source>
        <strain evidence="2 3">MER 54</strain>
    </source>
</reference>
<dbReference type="AlphaFoldDB" id="A0A430JIZ5"/>
<feature type="domain" description="PAC" evidence="1">
    <location>
        <begin position="15"/>
        <end position="61"/>
    </location>
</feature>
<evidence type="ECO:0000313" key="2">
    <source>
        <dbReference type="EMBL" id="RTE10973.1"/>
    </source>
</evidence>
<dbReference type="Gene3D" id="3.30.450.20">
    <property type="entry name" value="PAS domain"/>
    <property type="match status" value="1"/>
</dbReference>
<accession>A0A430JIZ5</accession>
<dbReference type="OrthoDB" id="9759607at2"/>
<protein>
    <submittedName>
        <fullName evidence="2">PAS domain S-box protein</fullName>
    </submittedName>
</protein>
<name>A0A430JIZ5_9BACL</name>
<dbReference type="InterPro" id="IPR035965">
    <property type="entry name" value="PAS-like_dom_sf"/>
</dbReference>
<dbReference type="InterPro" id="IPR000700">
    <property type="entry name" value="PAS-assoc_C"/>
</dbReference>
<dbReference type="EMBL" id="RXHU01000014">
    <property type="protein sequence ID" value="RTE10973.1"/>
    <property type="molecule type" value="Genomic_DNA"/>
</dbReference>
<sequence length="61" mass="6749">MEHLHQSIKNGETVVDLETILQHKNGQLLDVEATLSPLMDHDGRTIGITGICRDISARKQA</sequence>